<protein>
    <submittedName>
        <fullName evidence="13">Voltage-gated sodium channel</fullName>
    </submittedName>
</protein>
<accession>A0A4R7IWL5</accession>
<dbReference type="InterPro" id="IPR027359">
    <property type="entry name" value="Volt_channel_dom_sf"/>
</dbReference>
<dbReference type="GO" id="GO:0005891">
    <property type="term" value="C:voltage-gated calcium channel complex"/>
    <property type="evidence" value="ECO:0007669"/>
    <property type="project" value="TreeGrafter"/>
</dbReference>
<dbReference type="OrthoDB" id="5297065at2"/>
<feature type="domain" description="Ion transport" evidence="12">
    <location>
        <begin position="15"/>
        <end position="226"/>
    </location>
</feature>
<dbReference type="EMBL" id="SOAW01000004">
    <property type="protein sequence ID" value="TDT29052.1"/>
    <property type="molecule type" value="Genomic_DNA"/>
</dbReference>
<keyword evidence="6 11" id="KW-1133">Transmembrane helix</keyword>
<evidence type="ECO:0000313" key="13">
    <source>
        <dbReference type="EMBL" id="TDT29052.1"/>
    </source>
</evidence>
<evidence type="ECO:0000313" key="14">
    <source>
        <dbReference type="Proteomes" id="UP000295371"/>
    </source>
</evidence>
<dbReference type="InterPro" id="IPR005821">
    <property type="entry name" value="Ion_trans_dom"/>
</dbReference>
<organism evidence="13 14">
    <name type="scientific">Naumannella halotolerans</name>
    <dbReference type="NCBI Taxonomy" id="993414"/>
    <lineage>
        <taxon>Bacteria</taxon>
        <taxon>Bacillati</taxon>
        <taxon>Actinomycetota</taxon>
        <taxon>Actinomycetes</taxon>
        <taxon>Propionibacteriales</taxon>
        <taxon>Propionibacteriaceae</taxon>
        <taxon>Naumannella</taxon>
    </lineage>
</organism>
<proteinExistence type="predicted"/>
<keyword evidence="14" id="KW-1185">Reference proteome</keyword>
<evidence type="ECO:0000256" key="6">
    <source>
        <dbReference type="ARBA" id="ARBA00022989"/>
    </source>
</evidence>
<evidence type="ECO:0000256" key="9">
    <source>
        <dbReference type="ARBA" id="ARBA00023180"/>
    </source>
</evidence>
<keyword evidence="8 11" id="KW-0472">Membrane</keyword>
<evidence type="ECO:0000256" key="7">
    <source>
        <dbReference type="ARBA" id="ARBA00023065"/>
    </source>
</evidence>
<evidence type="ECO:0000256" key="2">
    <source>
        <dbReference type="ARBA" id="ARBA00022448"/>
    </source>
</evidence>
<keyword evidence="10 13" id="KW-0407">Ion channel</keyword>
<dbReference type="InterPro" id="IPR050599">
    <property type="entry name" value="VDCC_alpha-1_subunit"/>
</dbReference>
<dbReference type="Pfam" id="PF00520">
    <property type="entry name" value="Ion_trans"/>
    <property type="match status" value="1"/>
</dbReference>
<keyword evidence="3 11" id="KW-0812">Transmembrane</keyword>
<evidence type="ECO:0000256" key="4">
    <source>
        <dbReference type="ARBA" id="ARBA00022837"/>
    </source>
</evidence>
<reference evidence="13 14" key="1">
    <citation type="submission" date="2019-03" db="EMBL/GenBank/DDBJ databases">
        <title>Genomic Encyclopedia of Archaeal and Bacterial Type Strains, Phase II (KMG-II): from individual species to whole genera.</title>
        <authorList>
            <person name="Goeker M."/>
        </authorList>
    </citation>
    <scope>NUCLEOTIDE SEQUENCE [LARGE SCALE GENOMIC DNA]</scope>
    <source>
        <strain evidence="13 14">DSM 24323</strain>
    </source>
</reference>
<comment type="caution">
    <text evidence="13">The sequence shown here is derived from an EMBL/GenBank/DDBJ whole genome shotgun (WGS) entry which is preliminary data.</text>
</comment>
<keyword evidence="2" id="KW-0813">Transport</keyword>
<feature type="transmembrane region" description="Helical" evidence="11">
    <location>
        <begin position="45"/>
        <end position="68"/>
    </location>
</feature>
<name>A0A4R7IWL5_9ACTN</name>
<evidence type="ECO:0000256" key="3">
    <source>
        <dbReference type="ARBA" id="ARBA00022692"/>
    </source>
</evidence>
<keyword evidence="9" id="KW-0325">Glycoprotein</keyword>
<dbReference type="GO" id="GO:0098703">
    <property type="term" value="P:calcium ion import across plasma membrane"/>
    <property type="evidence" value="ECO:0007669"/>
    <property type="project" value="TreeGrafter"/>
</dbReference>
<feature type="transmembrane region" description="Helical" evidence="11">
    <location>
        <begin position="121"/>
        <end position="144"/>
    </location>
</feature>
<feature type="transmembrane region" description="Helical" evidence="11">
    <location>
        <begin position="15"/>
        <end position="33"/>
    </location>
</feature>
<dbReference type="PANTHER" id="PTHR45628:SF7">
    <property type="entry name" value="VOLTAGE-DEPENDENT CALCIUM CHANNEL TYPE A SUBUNIT ALPHA-1"/>
    <property type="match status" value="1"/>
</dbReference>
<dbReference type="Proteomes" id="UP000295371">
    <property type="component" value="Unassembled WGS sequence"/>
</dbReference>
<sequence length="264" mass="29300">MLSRARARAIVASKGFQLAVVGTIFANAIAVGLESSPTILERHGTALRVAEILIVIALCVELGLRLWAEGKRFFRSGWNWFDLLIVLVALIPAVSHLRVLRVLRVLQLARLVSILPSLRRIVSAMMSAVPSIFTVIMMLGVALYSGAVIGTHLFSDVDEYFGSLGRSMFTMFEIMTIEAWPDVAAAVMDKHPAGWIFFVIYLVIVGFIMLNLLIGVIVSAMETEVNRERLEADQELERIQYEAIMAKLERIERRLGPEGSDKGT</sequence>
<feature type="transmembrane region" description="Helical" evidence="11">
    <location>
        <begin position="195"/>
        <end position="220"/>
    </location>
</feature>
<evidence type="ECO:0000256" key="8">
    <source>
        <dbReference type="ARBA" id="ARBA00023136"/>
    </source>
</evidence>
<dbReference type="SUPFAM" id="SSF81324">
    <property type="entry name" value="Voltage-gated potassium channels"/>
    <property type="match status" value="1"/>
</dbReference>
<dbReference type="AlphaFoldDB" id="A0A4R7IWL5"/>
<keyword evidence="4" id="KW-0106">Calcium</keyword>
<comment type="subcellular location">
    <subcellularLocation>
        <location evidence="1">Membrane</location>
        <topology evidence="1">Multi-pass membrane protein</topology>
    </subcellularLocation>
</comment>
<dbReference type="Gene3D" id="1.10.287.70">
    <property type="match status" value="1"/>
</dbReference>
<evidence type="ECO:0000256" key="1">
    <source>
        <dbReference type="ARBA" id="ARBA00004141"/>
    </source>
</evidence>
<gene>
    <name evidence="13" type="ORF">CLV29_3145</name>
</gene>
<evidence type="ECO:0000256" key="10">
    <source>
        <dbReference type="ARBA" id="ARBA00023303"/>
    </source>
</evidence>
<evidence type="ECO:0000256" key="5">
    <source>
        <dbReference type="ARBA" id="ARBA00022882"/>
    </source>
</evidence>
<dbReference type="GO" id="GO:0008331">
    <property type="term" value="F:high voltage-gated calcium channel activity"/>
    <property type="evidence" value="ECO:0007669"/>
    <property type="project" value="TreeGrafter"/>
</dbReference>
<dbReference type="RefSeq" id="WP_133756050.1">
    <property type="nucleotide sequence ID" value="NZ_SOAW01000004.1"/>
</dbReference>
<evidence type="ECO:0000256" key="11">
    <source>
        <dbReference type="SAM" id="Phobius"/>
    </source>
</evidence>
<dbReference type="Gene3D" id="1.20.120.350">
    <property type="entry name" value="Voltage-gated potassium channels. Chain C"/>
    <property type="match status" value="1"/>
</dbReference>
<dbReference type="PANTHER" id="PTHR45628">
    <property type="entry name" value="VOLTAGE-DEPENDENT CALCIUM CHANNEL TYPE A SUBUNIT ALPHA-1"/>
    <property type="match status" value="1"/>
</dbReference>
<keyword evidence="7" id="KW-0406">Ion transport</keyword>
<keyword evidence="5" id="KW-0851">Voltage-gated channel</keyword>
<feature type="transmembrane region" description="Helical" evidence="11">
    <location>
        <begin position="80"/>
        <end position="100"/>
    </location>
</feature>
<evidence type="ECO:0000259" key="12">
    <source>
        <dbReference type="Pfam" id="PF00520"/>
    </source>
</evidence>